<accession>A0AB34FJ30</accession>
<comment type="caution">
    <text evidence="9">The sequence shown here is derived from an EMBL/GenBank/DDBJ whole genome shotgun (WGS) entry which is preliminary data.</text>
</comment>
<feature type="transmembrane region" description="Helical" evidence="7">
    <location>
        <begin position="98"/>
        <end position="120"/>
    </location>
</feature>
<dbReference type="GO" id="GO:0022857">
    <property type="term" value="F:transmembrane transporter activity"/>
    <property type="evidence" value="ECO:0007669"/>
    <property type="project" value="InterPro"/>
</dbReference>
<evidence type="ECO:0000256" key="3">
    <source>
        <dbReference type="ARBA" id="ARBA00022692"/>
    </source>
</evidence>
<dbReference type="SUPFAM" id="SSF103473">
    <property type="entry name" value="MFS general substrate transporter"/>
    <property type="match status" value="1"/>
</dbReference>
<dbReference type="FunFam" id="1.20.1250.20:FF:000784">
    <property type="entry name" value="MFS drug efflux pump"/>
    <property type="match status" value="1"/>
</dbReference>
<keyword evidence="5 7" id="KW-0472">Membrane</keyword>
<comment type="subcellular location">
    <subcellularLocation>
        <location evidence="1">Membrane</location>
        <topology evidence="1">Multi-pass membrane protein</topology>
    </subcellularLocation>
</comment>
<feature type="transmembrane region" description="Helical" evidence="7">
    <location>
        <begin position="153"/>
        <end position="172"/>
    </location>
</feature>
<feature type="transmembrane region" description="Helical" evidence="7">
    <location>
        <begin position="419"/>
        <end position="439"/>
    </location>
</feature>
<dbReference type="PROSITE" id="PS00216">
    <property type="entry name" value="SUGAR_TRANSPORT_1"/>
    <property type="match status" value="1"/>
</dbReference>
<feature type="transmembrane region" description="Helical" evidence="7">
    <location>
        <begin position="326"/>
        <end position="347"/>
    </location>
</feature>
<dbReference type="Proteomes" id="UP001163105">
    <property type="component" value="Unassembled WGS sequence"/>
</dbReference>
<dbReference type="PANTHER" id="PTHR23501:SF109">
    <property type="entry name" value="MAJOR FACILITATOR SUPERFAMILY (MFS) PROFILE DOMAIN-CONTAINING PROTEIN-RELATED"/>
    <property type="match status" value="1"/>
</dbReference>
<feature type="transmembrane region" description="Helical" evidence="7">
    <location>
        <begin position="285"/>
        <end position="305"/>
    </location>
</feature>
<feature type="transmembrane region" description="Helical" evidence="7">
    <location>
        <begin position="257"/>
        <end position="279"/>
    </location>
</feature>
<evidence type="ECO:0000259" key="8">
    <source>
        <dbReference type="PROSITE" id="PS50850"/>
    </source>
</evidence>
<keyword evidence="9" id="KW-0378">Hydrolase</keyword>
<dbReference type="EMBL" id="JAQHRD010000008">
    <property type="protein sequence ID" value="KAJ6438416.1"/>
    <property type="molecule type" value="Genomic_DNA"/>
</dbReference>
<dbReference type="InterPro" id="IPR036259">
    <property type="entry name" value="MFS_trans_sf"/>
</dbReference>
<feature type="transmembrane region" description="Helical" evidence="7">
    <location>
        <begin position="127"/>
        <end position="147"/>
    </location>
</feature>
<feature type="domain" description="Major facilitator superfamily (MFS) profile" evidence="8">
    <location>
        <begin position="58"/>
        <end position="525"/>
    </location>
</feature>
<keyword evidence="2" id="KW-0813">Transport</keyword>
<evidence type="ECO:0000256" key="6">
    <source>
        <dbReference type="SAM" id="MobiDB-lite"/>
    </source>
</evidence>
<dbReference type="AlphaFoldDB" id="A0AB34FJ30"/>
<evidence type="ECO:0000256" key="1">
    <source>
        <dbReference type="ARBA" id="ARBA00004141"/>
    </source>
</evidence>
<keyword evidence="10" id="KW-1185">Reference proteome</keyword>
<dbReference type="PANTHER" id="PTHR23501">
    <property type="entry name" value="MAJOR FACILITATOR SUPERFAMILY"/>
    <property type="match status" value="1"/>
</dbReference>
<feature type="transmembrane region" description="Helical" evidence="7">
    <location>
        <begin position="550"/>
        <end position="569"/>
    </location>
</feature>
<evidence type="ECO:0000313" key="10">
    <source>
        <dbReference type="Proteomes" id="UP001163105"/>
    </source>
</evidence>
<keyword evidence="4 7" id="KW-1133">Transmembrane helix</keyword>
<proteinExistence type="predicted"/>
<evidence type="ECO:0000256" key="5">
    <source>
        <dbReference type="ARBA" id="ARBA00023136"/>
    </source>
</evidence>
<evidence type="ECO:0000256" key="4">
    <source>
        <dbReference type="ARBA" id="ARBA00022989"/>
    </source>
</evidence>
<dbReference type="Pfam" id="PF06609">
    <property type="entry name" value="TRI12"/>
    <property type="match status" value="1"/>
</dbReference>
<sequence>MPAFNAVTAPGDDTNIDNHEPHTVKSATITHGQANHIEQGEKRTSHDDVPNELGGMTVRRFMALVAMAFLWTSGQMPPFLYGGIAPIIYGDIGGLDRWVWFVTANLVAFAAICPFVGALSDLLGRRYVAMLGSMLIIIGQVVCVTSHKMNPFIGGMAISGIGAGINEMTAIAGAAELAPTSQRGLYVSGLIVTLLPWCPSVLWGQLIATNAHWRYVGVMIIAYTAVGLIITFVFYAPPPRPNSVTLSMGDTIRRIDYVGGILSVSGIILLVAGILWGGYMYPWNSAHVLVPLVLGAFILALFVAWEAWGTKYPMFPKDLGRAPRTLVLVLAISFVSGANFFSVLMLWPTQAYNVYGHDPVAVGLRGLPFGLGVMAGCVITLAFLTYFRGAHTRVILLIASCVMTAGCGSMAALDTANESIVYAILVIAGLGVGGMVIPVSVITTIICRDEVIATITALSLSIRVVGGAIGYAIYYNVLVSKLTPILINRVGAAMVTGGVKDPEIIKAAIDLTSASLTQAILELPGIDGNVTFWQQVVVAGQEAYADAYPWVYYCSIAFGGASIVASLFVEDISRFMDDHVAVVIH</sequence>
<dbReference type="GO" id="GO:0005886">
    <property type="term" value="C:plasma membrane"/>
    <property type="evidence" value="ECO:0007669"/>
    <property type="project" value="TreeGrafter"/>
</dbReference>
<keyword evidence="3 7" id="KW-0812">Transmembrane</keyword>
<feature type="transmembrane region" description="Helical" evidence="7">
    <location>
        <begin position="61"/>
        <end position="78"/>
    </location>
</feature>
<evidence type="ECO:0000313" key="9">
    <source>
        <dbReference type="EMBL" id="KAJ6438416.1"/>
    </source>
</evidence>
<dbReference type="InterPro" id="IPR020846">
    <property type="entry name" value="MFS_dom"/>
</dbReference>
<evidence type="ECO:0000256" key="2">
    <source>
        <dbReference type="ARBA" id="ARBA00022448"/>
    </source>
</evidence>
<dbReference type="Gene3D" id="1.20.1250.20">
    <property type="entry name" value="MFS general substrate transporter like domains"/>
    <property type="match status" value="2"/>
</dbReference>
<name>A0AB34FJ30_9HYPO</name>
<feature type="transmembrane region" description="Helical" evidence="7">
    <location>
        <begin position="184"/>
        <end position="203"/>
    </location>
</feature>
<feature type="transmembrane region" description="Helical" evidence="7">
    <location>
        <begin position="394"/>
        <end position="413"/>
    </location>
</feature>
<organism evidence="9 10">
    <name type="scientific">Purpureocillium lavendulum</name>
    <dbReference type="NCBI Taxonomy" id="1247861"/>
    <lineage>
        <taxon>Eukaryota</taxon>
        <taxon>Fungi</taxon>
        <taxon>Dikarya</taxon>
        <taxon>Ascomycota</taxon>
        <taxon>Pezizomycotina</taxon>
        <taxon>Sordariomycetes</taxon>
        <taxon>Hypocreomycetidae</taxon>
        <taxon>Hypocreales</taxon>
        <taxon>Ophiocordycipitaceae</taxon>
        <taxon>Purpureocillium</taxon>
    </lineage>
</organism>
<gene>
    <name evidence="9" type="ORF">O9K51_09008</name>
</gene>
<dbReference type="GO" id="GO:0016787">
    <property type="term" value="F:hydrolase activity"/>
    <property type="evidence" value="ECO:0007669"/>
    <property type="project" value="UniProtKB-KW"/>
</dbReference>
<feature type="region of interest" description="Disordered" evidence="6">
    <location>
        <begin position="1"/>
        <end position="20"/>
    </location>
</feature>
<reference evidence="9" key="1">
    <citation type="submission" date="2023-01" db="EMBL/GenBank/DDBJ databases">
        <title>The growth and conidiation of Purpureocillium lavendulum are regulated by nitrogen source and histone H3K14 acetylation.</title>
        <authorList>
            <person name="Tang P."/>
            <person name="Han J."/>
            <person name="Zhang C."/>
            <person name="Tang P."/>
            <person name="Qi F."/>
            <person name="Zhang K."/>
            <person name="Liang L."/>
        </authorList>
    </citation>
    <scope>NUCLEOTIDE SEQUENCE</scope>
    <source>
        <strain evidence="9">YMF1.00683</strain>
    </source>
</reference>
<dbReference type="InterPro" id="IPR005829">
    <property type="entry name" value="Sugar_transporter_CS"/>
</dbReference>
<evidence type="ECO:0000256" key="7">
    <source>
        <dbReference type="SAM" id="Phobius"/>
    </source>
</evidence>
<feature type="transmembrane region" description="Helical" evidence="7">
    <location>
        <begin position="367"/>
        <end position="387"/>
    </location>
</feature>
<dbReference type="InterPro" id="IPR010573">
    <property type="entry name" value="MFS_Str1/Tri12-like"/>
</dbReference>
<protein>
    <submittedName>
        <fullName evidence="9">Haloacid dehalogenase-like hydrolase</fullName>
    </submittedName>
</protein>
<dbReference type="PROSITE" id="PS50850">
    <property type="entry name" value="MFS"/>
    <property type="match status" value="1"/>
</dbReference>
<feature type="transmembrane region" description="Helical" evidence="7">
    <location>
        <begin position="451"/>
        <end position="474"/>
    </location>
</feature>
<feature type="transmembrane region" description="Helical" evidence="7">
    <location>
        <begin position="215"/>
        <end position="236"/>
    </location>
</feature>